<dbReference type="Proteomes" id="UP000542210">
    <property type="component" value="Unassembled WGS sequence"/>
</dbReference>
<dbReference type="PROSITE" id="PS50835">
    <property type="entry name" value="IG_LIKE"/>
    <property type="match status" value="1"/>
</dbReference>
<dbReference type="InterPro" id="IPR051172">
    <property type="entry name" value="Chlamydia_OmcB"/>
</dbReference>
<dbReference type="Gene3D" id="2.60.40.3080">
    <property type="match status" value="1"/>
</dbReference>
<gene>
    <name evidence="2" type="ORF">BJ982_005238</name>
</gene>
<comment type="caution">
    <text evidence="2">The sequence shown here is derived from an EMBL/GenBank/DDBJ whole genome shotgun (WGS) entry which is preliminary data.</text>
</comment>
<sequence>MSARGDAHLRAHRRLAIRPPRAFRLRREDPEATVIAGNQGIYTLSVSNAGPADATNVVVTDTLDPRLEIVQPLPAGCSAAGQVVTCTLASLAAGATRNWDITVRVRPDTPAGTVIPNVSGVTSDTSTPKESNNANIVVARRSDLAIGKTAGTLNAGAGGTYTLTVTNNGPSDDTGVTITDTLPAGVAFVSSTPSICAATGNVVTCQVGDLAANATTSVTLTVAVDTDVTGPVTNTANVTGDNPDPVPDNDSVTIETPITRVSDLTITKSVRAA</sequence>
<evidence type="ECO:0000313" key="2">
    <source>
        <dbReference type="EMBL" id="MBB4703694.1"/>
    </source>
</evidence>
<name>A0A7W7DBA8_9ACTN</name>
<dbReference type="RefSeq" id="WP_184884275.1">
    <property type="nucleotide sequence ID" value="NZ_BOOV01000001.1"/>
</dbReference>
<protein>
    <submittedName>
        <fullName evidence="2">Putative repeat protein (TIGR01451 family)</fullName>
    </submittedName>
</protein>
<proteinExistence type="predicted"/>
<reference evidence="2 3" key="1">
    <citation type="submission" date="2020-08" db="EMBL/GenBank/DDBJ databases">
        <title>Sequencing the genomes of 1000 actinobacteria strains.</title>
        <authorList>
            <person name="Klenk H.-P."/>
        </authorList>
    </citation>
    <scope>NUCLEOTIDE SEQUENCE [LARGE SCALE GENOMIC DNA]</scope>
    <source>
        <strain evidence="2 3">DSM 45784</strain>
    </source>
</reference>
<organism evidence="2 3">
    <name type="scientific">Sphaerisporangium siamense</name>
    <dbReference type="NCBI Taxonomy" id="795645"/>
    <lineage>
        <taxon>Bacteria</taxon>
        <taxon>Bacillati</taxon>
        <taxon>Actinomycetota</taxon>
        <taxon>Actinomycetes</taxon>
        <taxon>Streptosporangiales</taxon>
        <taxon>Streptosporangiaceae</taxon>
        <taxon>Sphaerisporangium</taxon>
    </lineage>
</organism>
<dbReference type="NCBIfam" id="TIGR01451">
    <property type="entry name" value="B_ant_repeat"/>
    <property type="match status" value="2"/>
</dbReference>
<dbReference type="Pfam" id="PF01345">
    <property type="entry name" value="DUF11"/>
    <property type="match status" value="2"/>
</dbReference>
<accession>A0A7W7DBA8</accession>
<dbReference type="InterPro" id="IPR007110">
    <property type="entry name" value="Ig-like_dom"/>
</dbReference>
<dbReference type="AlphaFoldDB" id="A0A7W7DBA8"/>
<dbReference type="PANTHER" id="PTHR34819:SF3">
    <property type="entry name" value="CELL SURFACE PROTEIN"/>
    <property type="match status" value="1"/>
</dbReference>
<dbReference type="EMBL" id="JACHND010000001">
    <property type="protein sequence ID" value="MBB4703694.1"/>
    <property type="molecule type" value="Genomic_DNA"/>
</dbReference>
<feature type="domain" description="Ig-like" evidence="1">
    <location>
        <begin position="65"/>
        <end position="179"/>
    </location>
</feature>
<dbReference type="PANTHER" id="PTHR34819">
    <property type="entry name" value="LARGE CYSTEINE-RICH PERIPLASMIC PROTEIN OMCB"/>
    <property type="match status" value="1"/>
</dbReference>
<dbReference type="InterPro" id="IPR047589">
    <property type="entry name" value="DUF11_rpt"/>
</dbReference>
<keyword evidence="3" id="KW-1185">Reference proteome</keyword>
<evidence type="ECO:0000313" key="3">
    <source>
        <dbReference type="Proteomes" id="UP000542210"/>
    </source>
</evidence>
<evidence type="ECO:0000259" key="1">
    <source>
        <dbReference type="PROSITE" id="PS50835"/>
    </source>
</evidence>
<dbReference type="InterPro" id="IPR001434">
    <property type="entry name" value="OmcB-like_DUF11"/>
</dbReference>